<proteinExistence type="predicted"/>
<dbReference type="KEGG" id="drg:H9K76_01480"/>
<accession>A0A7G9RPS1</accession>
<name>A0A7G9RPS1_9BURK</name>
<evidence type="ECO:0000256" key="3">
    <source>
        <dbReference type="SAM" id="SignalP"/>
    </source>
</evidence>
<dbReference type="Proteomes" id="UP000515811">
    <property type="component" value="Chromosome"/>
</dbReference>
<feature type="transmembrane region" description="Helical" evidence="2">
    <location>
        <begin position="711"/>
        <end position="733"/>
    </location>
</feature>
<keyword evidence="2" id="KW-0472">Membrane</keyword>
<protein>
    <recommendedName>
        <fullName evidence="6">Cyclic di-GMP-binding protein</fullName>
    </recommendedName>
</protein>
<evidence type="ECO:0000256" key="2">
    <source>
        <dbReference type="SAM" id="Phobius"/>
    </source>
</evidence>
<evidence type="ECO:0008006" key="6">
    <source>
        <dbReference type="Google" id="ProtNLM"/>
    </source>
</evidence>
<sequence length="749" mass="77769">MPARPPITALFRPALPLAMLACVLGAHASPISDSLEQLTQGQRFERRISLSTLGLLGPSINVPPGSLQEFYFPAHGSDDARALLVSVPRNQPGASFAVNGVPVSPSTVATKGGTNHDAHGSSPTTASRFPLNGQATETRLGMQAGAMPQDGCTAVADSGVALNPDSHLSYYPSAQSTAAARMRGAAALPDRPFLLVAAPPLSSQTFDTAWRVGVAMSQQGRPAIVHTLPAVGDTVDTRTLSIPPGLASIPAFAALGDAKERHAISNAAEIGALLMLDAPGLLADVVVVDPALQGQVGDALDALGAQITDPDARSLFTQWRDSSMPLARKGLAATSGTTIIRSRLGAHPVWAVPATGAAGPDLPGGGAGWQRLSATANGAARTADHQASHPIVRWSGDTAREQYIVEAPQSWSATFAMLPPTASSHTPSRIEVGFTLPAGSAVRQPVGVLHWNGVLLAARQLKATDGRRQVLAADIPVYALSALNLLQVSLEQDAPAGDCRTMQPAPSGPATTLDLDVRFRAAAPKELPRNATFADLIPALGFDAEMAVPQAFLGSPREGLSTAIHLAAAANLSPGAARLVLVQDGTSYVPTRPFIAAGVAMQDARAQVTLADQEIRFRDHPIAGLPWEAPERRQVSVMQVVRTAGQTGLQWYPLGNDAWPGATGLLVNHASLALLGPGAEVAWISGSGALVHASDANHAGPMYEWRSLFSWGVPVTLGLLALFIALLVASVIATRIAERRKSAASEGTP</sequence>
<reference evidence="4 5" key="1">
    <citation type="submission" date="2020-08" db="EMBL/GenBank/DDBJ databases">
        <title>Genome sequence of Diaphorobacter ruginosibacter DSM 27467T.</title>
        <authorList>
            <person name="Hyun D.-W."/>
            <person name="Bae J.-W."/>
        </authorList>
    </citation>
    <scope>NUCLEOTIDE SEQUENCE [LARGE SCALE GENOMIC DNA]</scope>
    <source>
        <strain evidence="4 5">DSM 27467</strain>
    </source>
</reference>
<gene>
    <name evidence="4" type="ORF">H9K76_01480</name>
</gene>
<evidence type="ECO:0000313" key="4">
    <source>
        <dbReference type="EMBL" id="QNN57596.1"/>
    </source>
</evidence>
<keyword evidence="2" id="KW-1133">Transmembrane helix</keyword>
<organism evidence="4 5">
    <name type="scientific">Diaphorobacter ruginosibacter</name>
    <dbReference type="NCBI Taxonomy" id="1715720"/>
    <lineage>
        <taxon>Bacteria</taxon>
        <taxon>Pseudomonadati</taxon>
        <taxon>Pseudomonadota</taxon>
        <taxon>Betaproteobacteria</taxon>
        <taxon>Burkholderiales</taxon>
        <taxon>Comamonadaceae</taxon>
        <taxon>Diaphorobacter</taxon>
    </lineage>
</organism>
<feature type="region of interest" description="Disordered" evidence="1">
    <location>
        <begin position="107"/>
        <end position="130"/>
    </location>
</feature>
<dbReference type="AlphaFoldDB" id="A0A7G9RPS1"/>
<keyword evidence="2" id="KW-0812">Transmembrane</keyword>
<evidence type="ECO:0000313" key="5">
    <source>
        <dbReference type="Proteomes" id="UP000515811"/>
    </source>
</evidence>
<evidence type="ECO:0000256" key="1">
    <source>
        <dbReference type="SAM" id="MobiDB-lite"/>
    </source>
</evidence>
<dbReference type="EMBL" id="CP060714">
    <property type="protein sequence ID" value="QNN57596.1"/>
    <property type="molecule type" value="Genomic_DNA"/>
</dbReference>
<keyword evidence="5" id="KW-1185">Reference proteome</keyword>
<feature type="chain" id="PRO_5028857805" description="Cyclic di-GMP-binding protein" evidence="3">
    <location>
        <begin position="29"/>
        <end position="749"/>
    </location>
</feature>
<feature type="signal peptide" evidence="3">
    <location>
        <begin position="1"/>
        <end position="28"/>
    </location>
</feature>
<keyword evidence="3" id="KW-0732">Signal</keyword>
<dbReference type="RefSeq" id="WP_187597844.1">
    <property type="nucleotide sequence ID" value="NZ_CP060714.1"/>
</dbReference>
<feature type="compositionally biased region" description="Polar residues" evidence="1">
    <location>
        <begin position="121"/>
        <end position="130"/>
    </location>
</feature>